<dbReference type="Gene3D" id="3.40.50.300">
    <property type="entry name" value="P-loop containing nucleotide triphosphate hydrolases"/>
    <property type="match status" value="1"/>
</dbReference>
<dbReference type="InterPro" id="IPR051135">
    <property type="entry name" value="Gal/GlcNAc/GalNAc_ST"/>
</dbReference>
<dbReference type="SUPFAM" id="SSF52540">
    <property type="entry name" value="P-loop containing nucleoside triphosphate hydrolases"/>
    <property type="match status" value="1"/>
</dbReference>
<evidence type="ECO:0000313" key="3">
    <source>
        <dbReference type="Proteomes" id="UP001208570"/>
    </source>
</evidence>
<dbReference type="EMBL" id="JAODUP010000061">
    <property type="protein sequence ID" value="KAK2164636.1"/>
    <property type="molecule type" value="Genomic_DNA"/>
</dbReference>
<dbReference type="GO" id="GO:0001517">
    <property type="term" value="F:N-acetylglucosamine 6-O-sulfotransferase activity"/>
    <property type="evidence" value="ECO:0007669"/>
    <property type="project" value="TreeGrafter"/>
</dbReference>
<dbReference type="PANTHER" id="PTHR10704:SF44">
    <property type="entry name" value="LD35051P-RELATED"/>
    <property type="match status" value="1"/>
</dbReference>
<evidence type="ECO:0008006" key="4">
    <source>
        <dbReference type="Google" id="ProtNLM"/>
    </source>
</evidence>
<dbReference type="PANTHER" id="PTHR10704">
    <property type="entry name" value="CARBOHYDRATE SULFOTRANSFERASE"/>
    <property type="match status" value="1"/>
</dbReference>
<keyword evidence="1" id="KW-0472">Membrane</keyword>
<organism evidence="2 3">
    <name type="scientific">Paralvinella palmiformis</name>
    <dbReference type="NCBI Taxonomy" id="53620"/>
    <lineage>
        <taxon>Eukaryota</taxon>
        <taxon>Metazoa</taxon>
        <taxon>Spiralia</taxon>
        <taxon>Lophotrochozoa</taxon>
        <taxon>Annelida</taxon>
        <taxon>Polychaeta</taxon>
        <taxon>Sedentaria</taxon>
        <taxon>Canalipalpata</taxon>
        <taxon>Terebellida</taxon>
        <taxon>Terebelliformia</taxon>
        <taxon>Alvinellidae</taxon>
        <taxon>Paralvinella</taxon>
    </lineage>
</organism>
<dbReference type="Proteomes" id="UP001208570">
    <property type="component" value="Unassembled WGS sequence"/>
</dbReference>
<protein>
    <recommendedName>
        <fullName evidence="4">Sulfotransferase</fullName>
    </recommendedName>
</protein>
<keyword evidence="1" id="KW-0812">Transmembrane</keyword>
<accession>A0AAD9NDU4</accession>
<keyword evidence="3" id="KW-1185">Reference proteome</keyword>
<dbReference type="GO" id="GO:0006790">
    <property type="term" value="P:sulfur compound metabolic process"/>
    <property type="evidence" value="ECO:0007669"/>
    <property type="project" value="TreeGrafter"/>
</dbReference>
<dbReference type="AlphaFoldDB" id="A0AAD9NDU4"/>
<feature type="transmembrane region" description="Helical" evidence="1">
    <location>
        <begin position="7"/>
        <end position="29"/>
    </location>
</feature>
<evidence type="ECO:0000313" key="2">
    <source>
        <dbReference type="EMBL" id="KAK2164636.1"/>
    </source>
</evidence>
<keyword evidence="1" id="KW-1133">Transmembrane helix</keyword>
<dbReference type="InterPro" id="IPR027417">
    <property type="entry name" value="P-loop_NTPase"/>
</dbReference>
<dbReference type="PROSITE" id="PS51257">
    <property type="entry name" value="PROKAR_LIPOPROTEIN"/>
    <property type="match status" value="1"/>
</dbReference>
<name>A0AAD9NDU4_9ANNE</name>
<gene>
    <name evidence="2" type="ORF">LSH36_61g10040</name>
</gene>
<comment type="caution">
    <text evidence="2">The sequence shown here is derived from an EMBL/GenBank/DDBJ whole genome shotgun (WGS) entry which is preliminary data.</text>
</comment>
<proteinExistence type="predicted"/>
<sequence length="485" mass="56784">MARSFRHLVTVTGFLLVTSVYYIYIIVFIQACKPAVRFQQAGFVDYPNWKYVSVRIKRHPESSDPGTPQVVILKRRKLANRTTSSLLYKWNKLKVSPRNAIGNSTTILLLAYQRTGSTLIGSFFNSYPDIFYVYEPLDSVYVASYGIQPGWNVPSDIYTLPSGKERIPPQNELDAMRWIMERIWSCDFASLPLSTLMHPFWFRFLEHVAHFEPYIRCISERGMNLSSLPICTKDHIEKTCGWRFNPSYRTQIEFCGSKMARSFYHDYAADSDDSALNFASYFACLESYRDTIAKCLPLLIENCRKRPIRLIKAVRAPMSLVAGFLDQQPNFKLIHLLRDPLGVVLSRYVNMWSRGFYDFGEVDFYSRSAMSYCRRAYRDIMERVQLEKRYPGRILTLIFDQFANDPENVMKKAFQFVGVRMPAFNKTVEHVSEEMMKEHLRIDQFLANLKNTSVKWHQTLPSFVISQIKDRCKEFYKEVEFGWNY</sequence>
<dbReference type="GO" id="GO:0006044">
    <property type="term" value="P:N-acetylglucosamine metabolic process"/>
    <property type="evidence" value="ECO:0007669"/>
    <property type="project" value="TreeGrafter"/>
</dbReference>
<dbReference type="Pfam" id="PF13469">
    <property type="entry name" value="Sulfotransfer_3"/>
    <property type="match status" value="1"/>
</dbReference>
<reference evidence="2" key="1">
    <citation type="journal article" date="2023" name="Mol. Biol. Evol.">
        <title>Third-Generation Sequencing Reveals the Adaptive Role of the Epigenome in Three Deep-Sea Polychaetes.</title>
        <authorList>
            <person name="Perez M."/>
            <person name="Aroh O."/>
            <person name="Sun Y."/>
            <person name="Lan Y."/>
            <person name="Juniper S.K."/>
            <person name="Young C.R."/>
            <person name="Angers B."/>
            <person name="Qian P.Y."/>
        </authorList>
    </citation>
    <scope>NUCLEOTIDE SEQUENCE</scope>
    <source>
        <strain evidence="2">P08H-3</strain>
    </source>
</reference>
<evidence type="ECO:0000256" key="1">
    <source>
        <dbReference type="SAM" id="Phobius"/>
    </source>
</evidence>